<dbReference type="InterPro" id="IPR008984">
    <property type="entry name" value="SMAD_FHA_dom_sf"/>
</dbReference>
<sequence length="351" mass="36711">MKLFRRKPSIENTASDNALHQDADAPDGPDAAVAPDVRCPEDPYAALGIPREAVSQADPPDPPAVSAPAVDAVDPPPPDAEPLPPVAVAPVAAAESVAPVDTDGAPFVARARMANYQQSMPARRRIWDLEREEPHAVPGEAPSGAEDQHTAPAMDAASAPAGAPADDVALARQQIARFSQAGLAPGQAVPDGGRAKTRVLGFQSAAFAERDPFAGAARQGDAAAPMFPVGWIVVVEGPGRGASFTLSSGVSSIGRGEDQTVRLDFGDRSISRQNHASIAFDDESSRFFLGQGGKSNIVRLNGRPVLSTEDLSEGDTIRIGETSLRFVAFCGERFDWTAEDERTADAHVAAE</sequence>
<feature type="region of interest" description="Disordered" evidence="1">
    <location>
        <begin position="134"/>
        <end position="166"/>
    </location>
</feature>
<name>A0A2T0RZ23_9RHOB</name>
<accession>A0A2T0RZ23</accession>
<dbReference type="Proteomes" id="UP000239480">
    <property type="component" value="Unassembled WGS sequence"/>
</dbReference>
<evidence type="ECO:0000313" key="4">
    <source>
        <dbReference type="Proteomes" id="UP000239480"/>
    </source>
</evidence>
<dbReference type="SUPFAM" id="SSF49879">
    <property type="entry name" value="SMAD/FHA domain"/>
    <property type="match status" value="1"/>
</dbReference>
<feature type="compositionally biased region" description="Pro residues" evidence="1">
    <location>
        <begin position="74"/>
        <end position="85"/>
    </location>
</feature>
<evidence type="ECO:0000259" key="2">
    <source>
        <dbReference type="PROSITE" id="PS50006"/>
    </source>
</evidence>
<dbReference type="InterPro" id="IPR000253">
    <property type="entry name" value="FHA_dom"/>
</dbReference>
<evidence type="ECO:0000256" key="1">
    <source>
        <dbReference type="SAM" id="MobiDB-lite"/>
    </source>
</evidence>
<dbReference type="RefSeq" id="WP_245924808.1">
    <property type="nucleotide sequence ID" value="NZ_PVTD01000001.1"/>
</dbReference>
<evidence type="ECO:0000313" key="3">
    <source>
        <dbReference type="EMBL" id="PRY26417.1"/>
    </source>
</evidence>
<dbReference type="PROSITE" id="PS50006">
    <property type="entry name" value="FHA_DOMAIN"/>
    <property type="match status" value="1"/>
</dbReference>
<comment type="caution">
    <text evidence="3">The sequence shown here is derived from an EMBL/GenBank/DDBJ whole genome shotgun (WGS) entry which is preliminary data.</text>
</comment>
<feature type="compositionally biased region" description="Low complexity" evidence="1">
    <location>
        <begin position="26"/>
        <end position="37"/>
    </location>
</feature>
<dbReference type="Gene3D" id="2.60.200.20">
    <property type="match status" value="1"/>
</dbReference>
<gene>
    <name evidence="3" type="ORF">CLV78_101512</name>
</gene>
<protein>
    <submittedName>
        <fullName evidence="3">FHA domain-containing protein</fullName>
    </submittedName>
</protein>
<dbReference type="Pfam" id="PF00498">
    <property type="entry name" value="FHA"/>
    <property type="match status" value="1"/>
</dbReference>
<proteinExistence type="predicted"/>
<reference evidence="3 4" key="1">
    <citation type="submission" date="2018-03" db="EMBL/GenBank/DDBJ databases">
        <title>Genomic Encyclopedia of Archaeal and Bacterial Type Strains, Phase II (KMG-II): from individual species to whole genera.</title>
        <authorList>
            <person name="Goeker M."/>
        </authorList>
    </citation>
    <scope>NUCLEOTIDE SEQUENCE [LARGE SCALE GENOMIC DNA]</scope>
    <source>
        <strain evidence="3 4">DSM 29328</strain>
    </source>
</reference>
<feature type="compositionally biased region" description="Low complexity" evidence="1">
    <location>
        <begin position="151"/>
        <end position="166"/>
    </location>
</feature>
<organism evidence="3 4">
    <name type="scientific">Aliiruegeria haliotis</name>
    <dbReference type="NCBI Taxonomy" id="1280846"/>
    <lineage>
        <taxon>Bacteria</taxon>
        <taxon>Pseudomonadati</taxon>
        <taxon>Pseudomonadota</taxon>
        <taxon>Alphaproteobacteria</taxon>
        <taxon>Rhodobacterales</taxon>
        <taxon>Roseobacteraceae</taxon>
        <taxon>Aliiruegeria</taxon>
    </lineage>
</organism>
<dbReference type="CDD" id="cd00060">
    <property type="entry name" value="FHA"/>
    <property type="match status" value="1"/>
</dbReference>
<feature type="domain" description="FHA" evidence="2">
    <location>
        <begin position="251"/>
        <end position="305"/>
    </location>
</feature>
<dbReference type="EMBL" id="PVTD01000001">
    <property type="protein sequence ID" value="PRY26417.1"/>
    <property type="molecule type" value="Genomic_DNA"/>
</dbReference>
<dbReference type="AlphaFoldDB" id="A0A2T0RZ23"/>
<keyword evidence="4" id="KW-1185">Reference proteome</keyword>
<feature type="region of interest" description="Disordered" evidence="1">
    <location>
        <begin position="1"/>
        <end position="85"/>
    </location>
</feature>